<proteinExistence type="predicted"/>
<keyword evidence="1" id="KW-1185">Reference proteome</keyword>
<dbReference type="WBParaSite" id="nRc.2.0.1.t46189-RA">
    <property type="protein sequence ID" value="nRc.2.0.1.t46189-RA"/>
    <property type="gene ID" value="nRc.2.0.1.g46189"/>
</dbReference>
<organism evidence="1 2">
    <name type="scientific">Romanomermis culicivorax</name>
    <name type="common">Nematode worm</name>
    <dbReference type="NCBI Taxonomy" id="13658"/>
    <lineage>
        <taxon>Eukaryota</taxon>
        <taxon>Metazoa</taxon>
        <taxon>Ecdysozoa</taxon>
        <taxon>Nematoda</taxon>
        <taxon>Enoplea</taxon>
        <taxon>Dorylaimia</taxon>
        <taxon>Mermithida</taxon>
        <taxon>Mermithoidea</taxon>
        <taxon>Mermithidae</taxon>
        <taxon>Romanomermis</taxon>
    </lineage>
</organism>
<reference evidence="2" key="1">
    <citation type="submission" date="2022-11" db="UniProtKB">
        <authorList>
            <consortium name="WormBaseParasite"/>
        </authorList>
    </citation>
    <scope>IDENTIFICATION</scope>
</reference>
<dbReference type="AlphaFoldDB" id="A0A915L561"/>
<evidence type="ECO:0000313" key="2">
    <source>
        <dbReference type="WBParaSite" id="nRc.2.0.1.t46189-RA"/>
    </source>
</evidence>
<accession>A0A915L561</accession>
<sequence>MTTPSTSPSATADEPPPYCESINVNKRYVRWAERQPHQNDLSFACDENNVKHLTRAADLESWYISMYARPLNVLPLPIFLSPGSLGQALAAQPTPNFRGYTLIGLDTESIMATDMKHFQFTVSMPADSTAPSCLRYVQLPYPNGMMFVFETFTATPEDWTALFSLVDSKHTIVVSFDEADDWAGIYALLGTQFQTDRQKKNKDPVVKAIHLEAYRVI</sequence>
<evidence type="ECO:0000313" key="1">
    <source>
        <dbReference type="Proteomes" id="UP000887565"/>
    </source>
</evidence>
<dbReference type="Proteomes" id="UP000887565">
    <property type="component" value="Unplaced"/>
</dbReference>
<name>A0A915L561_ROMCU</name>
<protein>
    <submittedName>
        <fullName evidence="2">Uncharacterized protein</fullName>
    </submittedName>
</protein>